<reference evidence="9 10" key="1">
    <citation type="journal article" date="2020" name="G3 (Bethesda)">
        <title>Improved Reference Genome for Cyclotella cryptica CCMP332, a Model for Cell Wall Morphogenesis, Salinity Adaptation, and Lipid Production in Diatoms (Bacillariophyta).</title>
        <authorList>
            <person name="Roberts W.R."/>
            <person name="Downey K.M."/>
            <person name="Ruck E.C."/>
            <person name="Traller J.C."/>
            <person name="Alverson A.J."/>
        </authorList>
    </citation>
    <scope>NUCLEOTIDE SEQUENCE [LARGE SCALE GENOMIC DNA]</scope>
    <source>
        <strain evidence="9 10">CCMP332</strain>
    </source>
</reference>
<comment type="caution">
    <text evidence="9">The sequence shown here is derived from an EMBL/GenBank/DDBJ whole genome shotgun (WGS) entry which is preliminary data.</text>
</comment>
<keyword evidence="7" id="KW-0472">Membrane</keyword>
<protein>
    <recommendedName>
        <fullName evidence="11">Sulfotransferase domain-containing protein</fullName>
    </recommendedName>
</protein>
<name>A0ABD3QNT9_9STRA</name>
<keyword evidence="5" id="KW-1133">Transmembrane helix</keyword>
<dbReference type="PANTHER" id="PTHR12137">
    <property type="entry name" value="CARBOHYDRATE SULFOTRANSFERASE"/>
    <property type="match status" value="1"/>
</dbReference>
<evidence type="ECO:0000256" key="1">
    <source>
        <dbReference type="ARBA" id="ARBA00004323"/>
    </source>
</evidence>
<evidence type="ECO:0000313" key="9">
    <source>
        <dbReference type="EMBL" id="KAL3801601.1"/>
    </source>
</evidence>
<evidence type="ECO:0000313" key="10">
    <source>
        <dbReference type="Proteomes" id="UP001516023"/>
    </source>
</evidence>
<keyword evidence="8" id="KW-0325">Glycoprotein</keyword>
<dbReference type="InterPro" id="IPR005331">
    <property type="entry name" value="Sulfotransferase"/>
</dbReference>
<evidence type="ECO:0000256" key="5">
    <source>
        <dbReference type="ARBA" id="ARBA00022989"/>
    </source>
</evidence>
<dbReference type="InterPro" id="IPR018011">
    <property type="entry name" value="Carb_sulfotrans_8-10"/>
</dbReference>
<evidence type="ECO:0000256" key="4">
    <source>
        <dbReference type="ARBA" id="ARBA00022692"/>
    </source>
</evidence>
<evidence type="ECO:0000256" key="8">
    <source>
        <dbReference type="ARBA" id="ARBA00023180"/>
    </source>
</evidence>
<keyword evidence="6" id="KW-0333">Golgi apparatus</keyword>
<dbReference type="Pfam" id="PF03567">
    <property type="entry name" value="Sulfotransfer_2"/>
    <property type="match status" value="1"/>
</dbReference>
<dbReference type="Proteomes" id="UP001516023">
    <property type="component" value="Unassembled WGS sequence"/>
</dbReference>
<proteinExistence type="inferred from homology"/>
<evidence type="ECO:0000256" key="7">
    <source>
        <dbReference type="ARBA" id="ARBA00023136"/>
    </source>
</evidence>
<dbReference type="AlphaFoldDB" id="A0ABD3QNT9"/>
<sequence>MSLQLKLLKGHYFEVDSGRVIHGKRQGIALKMRGSRCPRALSPRNVARNYLMAKNQRILFICWIITILSIWIATDGDEDISDSAFNTMNYGPPAIRKDAHQFVSHQSNNSQSDSFNMQIHVQDLILDPPTTEALRPISYNNCCIPAIMMGSANPNDIKCFGTCYNERACSDPTYPYSSLEEREKFGQLVTLDPYQINLTKCRCLAEPEWLIPNVTWCSKSAKGIYGSNPSPGCSLVSDSHGGPWQHVFVFPSAKLAFCGIPKVGITKWIQFARFAAGAKDYPSIPHYKLDIEFFRYDKMDPLIQQEIWQNEKEWTWAVFIRDPAERVLSAYLDKVATKSGQANVKRLYGFDRFFSFEDFIKRLNLTYIESGCATKELEKKPESGMTGLTLCSNPHWRPQIMSCGLYERLDRFKFVGDIHNSPDHTRELLKAVGLWESHGKHFINGGVTRDGKTRLHDCSIKSYPSTHKEHVGFQQKDQVFNFTASNTVYGHATGSKDKMESYYTPDLLKLVREKLYADDDKLYQMVSGMKKLSRGEELAALLSDSGC</sequence>
<keyword evidence="3" id="KW-0808">Transferase</keyword>
<evidence type="ECO:0000256" key="3">
    <source>
        <dbReference type="ARBA" id="ARBA00022679"/>
    </source>
</evidence>
<dbReference type="GO" id="GO:0008146">
    <property type="term" value="F:sulfotransferase activity"/>
    <property type="evidence" value="ECO:0007669"/>
    <property type="project" value="UniProtKB-ARBA"/>
</dbReference>
<gene>
    <name evidence="9" type="ORF">HJC23_013106</name>
</gene>
<evidence type="ECO:0008006" key="11">
    <source>
        <dbReference type="Google" id="ProtNLM"/>
    </source>
</evidence>
<comment type="similarity">
    <text evidence="2">Belongs to the sulfotransferase 2 family.</text>
</comment>
<dbReference type="GO" id="GO:0000139">
    <property type="term" value="C:Golgi membrane"/>
    <property type="evidence" value="ECO:0007669"/>
    <property type="project" value="UniProtKB-SubCell"/>
</dbReference>
<accession>A0ABD3QNT9</accession>
<dbReference type="EMBL" id="JABMIG020000025">
    <property type="protein sequence ID" value="KAL3801601.1"/>
    <property type="molecule type" value="Genomic_DNA"/>
</dbReference>
<keyword evidence="4" id="KW-0812">Transmembrane</keyword>
<evidence type="ECO:0000256" key="6">
    <source>
        <dbReference type="ARBA" id="ARBA00023034"/>
    </source>
</evidence>
<dbReference type="PANTHER" id="PTHR12137:SF54">
    <property type="entry name" value="CARBOHYDRATE SULFOTRANSFERASE"/>
    <property type="match status" value="1"/>
</dbReference>
<evidence type="ECO:0000256" key="2">
    <source>
        <dbReference type="ARBA" id="ARBA00006339"/>
    </source>
</evidence>
<organism evidence="9 10">
    <name type="scientific">Cyclotella cryptica</name>
    <dbReference type="NCBI Taxonomy" id="29204"/>
    <lineage>
        <taxon>Eukaryota</taxon>
        <taxon>Sar</taxon>
        <taxon>Stramenopiles</taxon>
        <taxon>Ochrophyta</taxon>
        <taxon>Bacillariophyta</taxon>
        <taxon>Coscinodiscophyceae</taxon>
        <taxon>Thalassiosirophycidae</taxon>
        <taxon>Stephanodiscales</taxon>
        <taxon>Stephanodiscaceae</taxon>
        <taxon>Cyclotella</taxon>
    </lineage>
</organism>
<comment type="subcellular location">
    <subcellularLocation>
        <location evidence="1">Golgi apparatus membrane</location>
        <topology evidence="1">Single-pass type II membrane protein</topology>
    </subcellularLocation>
</comment>
<keyword evidence="10" id="KW-1185">Reference proteome</keyword>